<gene>
    <name evidence="11" type="ORF">GPL26_25255</name>
</gene>
<keyword evidence="7 9" id="KW-0472">Membrane</keyword>
<evidence type="ECO:0000256" key="6">
    <source>
        <dbReference type="ARBA" id="ARBA00022989"/>
    </source>
</evidence>
<dbReference type="EMBL" id="WQPS01000100">
    <property type="protein sequence ID" value="MBT9812891.1"/>
    <property type="molecule type" value="Genomic_DNA"/>
</dbReference>
<keyword evidence="6 9" id="KW-1133">Transmembrane helix</keyword>
<dbReference type="GO" id="GO:0005886">
    <property type="term" value="C:plasma membrane"/>
    <property type="evidence" value="ECO:0007669"/>
    <property type="project" value="UniProtKB-SubCell"/>
</dbReference>
<evidence type="ECO:0000313" key="12">
    <source>
        <dbReference type="Proteomes" id="UP000708338"/>
    </source>
</evidence>
<sequence length="172" mass="19362">MYGRQDMFKKIYWILDKIRSVAIIGMLGYIVILSFVQIVLRYFTSADLKPFAWGDEIIRLMAIWVAFLAASVGVKQESHLSVQFFLDRFLSESQMKIAKKCATAVVIAALAAVTYAGAMHVMKNTTNMLQNLPDITIAWFYAAVPVGGFYLILEYAVQLFGWKDGAEEEVGK</sequence>
<dbReference type="InterPro" id="IPR055348">
    <property type="entry name" value="DctQ"/>
</dbReference>
<feature type="domain" description="Tripartite ATP-independent periplasmic transporters DctQ component" evidence="10">
    <location>
        <begin position="30"/>
        <end position="160"/>
    </location>
</feature>
<dbReference type="PANTHER" id="PTHR35011">
    <property type="entry name" value="2,3-DIKETO-L-GULONATE TRAP TRANSPORTER SMALL PERMEASE PROTEIN YIAM"/>
    <property type="match status" value="1"/>
</dbReference>
<evidence type="ECO:0000256" key="1">
    <source>
        <dbReference type="ARBA" id="ARBA00004429"/>
    </source>
</evidence>
<evidence type="ECO:0000256" key="7">
    <source>
        <dbReference type="ARBA" id="ARBA00023136"/>
    </source>
</evidence>
<reference evidence="11" key="1">
    <citation type="journal article" date="2021" name="Gut Microbes">
        <title>A synthetic consortium of 100 gut commensals modulates the composition and function in a colon model of the microbiome of elderly subjects.</title>
        <authorList>
            <person name="Perez M."/>
            <person name="Ntemiri A."/>
            <person name="Tan H."/>
            <person name="Harris H.M.B."/>
            <person name="Roager H.M."/>
            <person name="Ribiere C."/>
            <person name="O'Toole P.W."/>
        </authorList>
    </citation>
    <scope>NUCLEOTIDE SEQUENCE</scope>
    <source>
        <strain evidence="11">MCC335</strain>
    </source>
</reference>
<evidence type="ECO:0000256" key="4">
    <source>
        <dbReference type="ARBA" id="ARBA00022519"/>
    </source>
</evidence>
<keyword evidence="3" id="KW-1003">Cell membrane</keyword>
<evidence type="ECO:0000256" key="5">
    <source>
        <dbReference type="ARBA" id="ARBA00022692"/>
    </source>
</evidence>
<evidence type="ECO:0000256" key="9">
    <source>
        <dbReference type="SAM" id="Phobius"/>
    </source>
</evidence>
<feature type="transmembrane region" description="Helical" evidence="9">
    <location>
        <begin position="138"/>
        <end position="157"/>
    </location>
</feature>
<evidence type="ECO:0000259" key="10">
    <source>
        <dbReference type="Pfam" id="PF04290"/>
    </source>
</evidence>
<dbReference type="InterPro" id="IPR007387">
    <property type="entry name" value="TRAP_DctQ"/>
</dbReference>
<dbReference type="GO" id="GO:0022857">
    <property type="term" value="F:transmembrane transporter activity"/>
    <property type="evidence" value="ECO:0007669"/>
    <property type="project" value="TreeGrafter"/>
</dbReference>
<dbReference type="PANTHER" id="PTHR35011:SF2">
    <property type="entry name" value="2,3-DIKETO-L-GULONATE TRAP TRANSPORTER SMALL PERMEASE PROTEIN YIAM"/>
    <property type="match status" value="1"/>
</dbReference>
<comment type="caution">
    <text evidence="11">The sequence shown here is derived from an EMBL/GenBank/DDBJ whole genome shotgun (WGS) entry which is preliminary data.</text>
</comment>
<organism evidence="11 12">
    <name type="scientific">Enterocloster citroniae</name>
    <dbReference type="NCBI Taxonomy" id="358743"/>
    <lineage>
        <taxon>Bacteria</taxon>
        <taxon>Bacillati</taxon>
        <taxon>Bacillota</taxon>
        <taxon>Clostridia</taxon>
        <taxon>Lachnospirales</taxon>
        <taxon>Lachnospiraceae</taxon>
        <taxon>Enterocloster</taxon>
    </lineage>
</organism>
<feature type="transmembrane region" description="Helical" evidence="9">
    <location>
        <begin position="56"/>
        <end position="76"/>
    </location>
</feature>
<dbReference type="Proteomes" id="UP000708338">
    <property type="component" value="Unassembled WGS sequence"/>
</dbReference>
<dbReference type="Pfam" id="PF04290">
    <property type="entry name" value="DctQ"/>
    <property type="match status" value="1"/>
</dbReference>
<accession>A0AA41K7C4</accession>
<dbReference type="GO" id="GO:0015740">
    <property type="term" value="P:C4-dicarboxylate transport"/>
    <property type="evidence" value="ECO:0007669"/>
    <property type="project" value="TreeGrafter"/>
</dbReference>
<feature type="transmembrane region" description="Helical" evidence="9">
    <location>
        <begin position="21"/>
        <end position="44"/>
    </location>
</feature>
<feature type="transmembrane region" description="Helical" evidence="9">
    <location>
        <begin position="97"/>
        <end position="118"/>
    </location>
</feature>
<protein>
    <submittedName>
        <fullName evidence="11">TRAP transporter small permease subunit</fullName>
    </submittedName>
</protein>
<keyword evidence="4" id="KW-0997">Cell inner membrane</keyword>
<comment type="subcellular location">
    <subcellularLocation>
        <location evidence="1">Cell inner membrane</location>
        <topology evidence="1">Multi-pass membrane protein</topology>
    </subcellularLocation>
</comment>
<comment type="similarity">
    <text evidence="8">Belongs to the TRAP transporter small permease family.</text>
</comment>
<evidence type="ECO:0000256" key="8">
    <source>
        <dbReference type="ARBA" id="ARBA00038436"/>
    </source>
</evidence>
<dbReference type="AlphaFoldDB" id="A0AA41K7C4"/>
<evidence type="ECO:0000256" key="3">
    <source>
        <dbReference type="ARBA" id="ARBA00022475"/>
    </source>
</evidence>
<keyword evidence="5 9" id="KW-0812">Transmembrane</keyword>
<name>A0AA41K7C4_9FIRM</name>
<evidence type="ECO:0000313" key="11">
    <source>
        <dbReference type="EMBL" id="MBT9812891.1"/>
    </source>
</evidence>
<keyword evidence="2" id="KW-0813">Transport</keyword>
<evidence type="ECO:0000256" key="2">
    <source>
        <dbReference type="ARBA" id="ARBA00022448"/>
    </source>
</evidence>
<proteinExistence type="inferred from homology"/>